<evidence type="ECO:0000256" key="2">
    <source>
        <dbReference type="ARBA" id="ARBA00009152"/>
    </source>
</evidence>
<keyword evidence="4 8" id="KW-0028">Amino-acid biosynthesis</keyword>
<dbReference type="PANTHER" id="PTHR21039">
    <property type="entry name" value="HISTIDINOL PHOSPHATASE-RELATED"/>
    <property type="match status" value="1"/>
</dbReference>
<dbReference type="Proteomes" id="UP001524944">
    <property type="component" value="Unassembled WGS sequence"/>
</dbReference>
<dbReference type="Pfam" id="PF02811">
    <property type="entry name" value="PHP"/>
    <property type="match status" value="1"/>
</dbReference>
<dbReference type="InterPro" id="IPR016195">
    <property type="entry name" value="Pol/histidinol_Pase-like"/>
</dbReference>
<dbReference type="EMBL" id="JANPWE010000001">
    <property type="protein sequence ID" value="MCR6544463.1"/>
    <property type="molecule type" value="Genomic_DNA"/>
</dbReference>
<gene>
    <name evidence="10" type="ORF">NVS47_02870</name>
</gene>
<evidence type="ECO:0000256" key="3">
    <source>
        <dbReference type="ARBA" id="ARBA00013085"/>
    </source>
</evidence>
<proteinExistence type="inferred from homology"/>
<evidence type="ECO:0000256" key="1">
    <source>
        <dbReference type="ARBA" id="ARBA00004970"/>
    </source>
</evidence>
<comment type="caution">
    <text evidence="10">The sequence shown here is derived from an EMBL/GenBank/DDBJ whole genome shotgun (WGS) entry which is preliminary data.</text>
</comment>
<dbReference type="PANTHER" id="PTHR21039:SF0">
    <property type="entry name" value="HISTIDINOL-PHOSPHATASE"/>
    <property type="match status" value="1"/>
</dbReference>
<keyword evidence="5 8" id="KW-0378">Hydrolase</keyword>
<name>A0ABT1Y1N3_9FIRM</name>
<dbReference type="CDD" id="cd12110">
    <property type="entry name" value="PHP_HisPPase_Hisj_like"/>
    <property type="match status" value="1"/>
</dbReference>
<reference evidence="10 11" key="1">
    <citation type="submission" date="2022-08" db="EMBL/GenBank/DDBJ databases">
        <title>Proteogenomics of the novel Dehalobacterium formicoaceticum strain EZ94 highlights a key role of methyltransferases during anaerobic dichloromethane degradation.</title>
        <authorList>
            <person name="Wasmund K."/>
        </authorList>
    </citation>
    <scope>NUCLEOTIDE SEQUENCE [LARGE SCALE GENOMIC DNA]</scope>
    <source>
        <strain evidence="10 11">EZ94</strain>
    </source>
</reference>
<dbReference type="InterPro" id="IPR004013">
    <property type="entry name" value="PHP_dom"/>
</dbReference>
<evidence type="ECO:0000256" key="8">
    <source>
        <dbReference type="RuleBase" id="RU366003"/>
    </source>
</evidence>
<comment type="similarity">
    <text evidence="2 8">Belongs to the PHP hydrolase family. HisK subfamily.</text>
</comment>
<comment type="catalytic activity">
    <reaction evidence="7 8">
        <text>L-histidinol phosphate + H2O = L-histidinol + phosphate</text>
        <dbReference type="Rhea" id="RHEA:14465"/>
        <dbReference type="ChEBI" id="CHEBI:15377"/>
        <dbReference type="ChEBI" id="CHEBI:43474"/>
        <dbReference type="ChEBI" id="CHEBI:57699"/>
        <dbReference type="ChEBI" id="CHEBI:57980"/>
        <dbReference type="EC" id="3.1.3.15"/>
    </reaction>
</comment>
<keyword evidence="11" id="KW-1185">Reference proteome</keyword>
<organism evidence="10 11">
    <name type="scientific">Dehalobacterium formicoaceticum</name>
    <dbReference type="NCBI Taxonomy" id="51515"/>
    <lineage>
        <taxon>Bacteria</taxon>
        <taxon>Bacillati</taxon>
        <taxon>Bacillota</taxon>
        <taxon>Clostridia</taxon>
        <taxon>Eubacteriales</taxon>
        <taxon>Peptococcaceae</taxon>
        <taxon>Dehalobacterium</taxon>
    </lineage>
</organism>
<dbReference type="Gene3D" id="3.20.20.140">
    <property type="entry name" value="Metal-dependent hydrolases"/>
    <property type="match status" value="1"/>
</dbReference>
<feature type="domain" description="PHP" evidence="9">
    <location>
        <begin position="4"/>
        <end position="185"/>
    </location>
</feature>
<dbReference type="EC" id="3.1.3.15" evidence="3 8"/>
<sequence length="267" mass="30622">MLVDYHIHSLAHGERTQTADNLESFILQGIRKGIKEIGFCDHDWVEKKPDFALFAAMQKKYPGIETRVGIEIDHILGREEEIASLLRDQPFDYVLGGVHHLGENNWMFDHPDYKMGYQDKDIDELYRQYFQTVEQAALSGFYQVMPHLDLIKVFGYRPQKSVLTLMGGLLEIIREKSLAIELNTNGLYKPVGEIYPSCEILQASCKMDIPVIFGSDAHQCDQVGRKIEDAAALAYRVGYRQFATFHKKELILRDLDQLAITSVKRVI</sequence>
<evidence type="ECO:0000256" key="4">
    <source>
        <dbReference type="ARBA" id="ARBA00022605"/>
    </source>
</evidence>
<dbReference type="SUPFAM" id="SSF89550">
    <property type="entry name" value="PHP domain-like"/>
    <property type="match status" value="1"/>
</dbReference>
<evidence type="ECO:0000256" key="6">
    <source>
        <dbReference type="ARBA" id="ARBA00023102"/>
    </source>
</evidence>
<dbReference type="NCBIfam" id="NF005596">
    <property type="entry name" value="PRK07328.1"/>
    <property type="match status" value="1"/>
</dbReference>
<keyword evidence="6 8" id="KW-0368">Histidine biosynthesis</keyword>
<evidence type="ECO:0000313" key="11">
    <source>
        <dbReference type="Proteomes" id="UP001524944"/>
    </source>
</evidence>
<evidence type="ECO:0000256" key="5">
    <source>
        <dbReference type="ARBA" id="ARBA00022801"/>
    </source>
</evidence>
<accession>A0ABT1Y1N3</accession>
<evidence type="ECO:0000256" key="7">
    <source>
        <dbReference type="ARBA" id="ARBA00049158"/>
    </source>
</evidence>
<comment type="pathway">
    <text evidence="1 8">Amino-acid biosynthesis; L-histidine biosynthesis; L-histidine from 5-phospho-alpha-D-ribose 1-diphosphate: step 8/9.</text>
</comment>
<dbReference type="NCBIfam" id="TIGR01856">
    <property type="entry name" value="hisJ_fam"/>
    <property type="match status" value="1"/>
</dbReference>
<dbReference type="InterPro" id="IPR010140">
    <property type="entry name" value="Histidinol_P_phosphatase_HisJ"/>
</dbReference>
<protein>
    <recommendedName>
        <fullName evidence="3 8">Histidinol-phosphatase</fullName>
        <shortName evidence="8">HolPase</shortName>
        <ecNumber evidence="3 8">3.1.3.15</ecNumber>
    </recommendedName>
</protein>
<dbReference type="RefSeq" id="WP_257912065.1">
    <property type="nucleotide sequence ID" value="NZ_JANPWE010000001.1"/>
</dbReference>
<evidence type="ECO:0000313" key="10">
    <source>
        <dbReference type="EMBL" id="MCR6544463.1"/>
    </source>
</evidence>
<evidence type="ECO:0000259" key="9">
    <source>
        <dbReference type="Pfam" id="PF02811"/>
    </source>
</evidence>